<gene>
    <name evidence="2" type="ORF">CLV33_104157</name>
</gene>
<dbReference type="InterPro" id="IPR050904">
    <property type="entry name" value="Adhesion/Biosynth-related"/>
</dbReference>
<comment type="caution">
    <text evidence="2">The sequence shown here is derived from an EMBL/GenBank/DDBJ whole genome shotgun (WGS) entry which is preliminary data.</text>
</comment>
<dbReference type="Pfam" id="PF02469">
    <property type="entry name" value="Fasciclin"/>
    <property type="match status" value="2"/>
</dbReference>
<name>A0A362X1G2_9FLAO</name>
<evidence type="ECO:0000313" key="2">
    <source>
        <dbReference type="EMBL" id="PQV48950.1"/>
    </source>
</evidence>
<evidence type="ECO:0000313" key="3">
    <source>
        <dbReference type="Proteomes" id="UP000251545"/>
    </source>
</evidence>
<dbReference type="PROSITE" id="PS50213">
    <property type="entry name" value="FAS1"/>
    <property type="match status" value="2"/>
</dbReference>
<proteinExistence type="predicted"/>
<dbReference type="EMBL" id="PVEO01000004">
    <property type="protein sequence ID" value="PQV48950.1"/>
    <property type="molecule type" value="Genomic_DNA"/>
</dbReference>
<evidence type="ECO:0000259" key="1">
    <source>
        <dbReference type="PROSITE" id="PS50213"/>
    </source>
</evidence>
<dbReference type="InterPro" id="IPR036378">
    <property type="entry name" value="FAS1_dom_sf"/>
</dbReference>
<feature type="domain" description="FAS1" evidence="1">
    <location>
        <begin position="38"/>
        <end position="181"/>
    </location>
</feature>
<reference evidence="2 3" key="1">
    <citation type="submission" date="2018-02" db="EMBL/GenBank/DDBJ databases">
        <title>Genomic Encyclopedia of Archaeal and Bacterial Type Strains, Phase II (KMG-II): from individual species to whole genera.</title>
        <authorList>
            <person name="Goeker M."/>
        </authorList>
    </citation>
    <scope>NUCLEOTIDE SEQUENCE [LARGE SCALE GENOMIC DNA]</scope>
    <source>
        <strain evidence="2 3">DSM 21165</strain>
    </source>
</reference>
<dbReference type="Gene3D" id="2.30.180.10">
    <property type="entry name" value="FAS1 domain"/>
    <property type="match status" value="2"/>
</dbReference>
<accession>A0A362X1G2</accession>
<organism evidence="2 3">
    <name type="scientific">Jejuia pallidilutea</name>
    <dbReference type="NCBI Taxonomy" id="504487"/>
    <lineage>
        <taxon>Bacteria</taxon>
        <taxon>Pseudomonadati</taxon>
        <taxon>Bacteroidota</taxon>
        <taxon>Flavobacteriia</taxon>
        <taxon>Flavobacteriales</taxon>
        <taxon>Flavobacteriaceae</taxon>
        <taxon>Jejuia</taxon>
    </lineage>
</organism>
<dbReference type="InterPro" id="IPR000782">
    <property type="entry name" value="FAS1_domain"/>
</dbReference>
<dbReference type="AlphaFoldDB" id="A0A362X1G2"/>
<feature type="domain" description="FAS1" evidence="1">
    <location>
        <begin position="185"/>
        <end position="345"/>
    </location>
</feature>
<dbReference type="SMART" id="SM00554">
    <property type="entry name" value="FAS1"/>
    <property type="match status" value="1"/>
</dbReference>
<sequence length="541" mass="61649">METKKLMTWIVGLCVFMLFLNACNDDLEDTTFFTTDEMTIIGTLESNPEKFSLYLEILEKTEYYNALKSYGNYTCFAPTNEAILKYIQENFNANSIDELSSEQDIEFLKVLVKFHTMPSGRLTSSFIEGRLPDTTYTGDYLTTSFLRGGGISNVEINREVGLEQYDIRTNNGVIHAINGVMSPFVDPVPAAMEKAGKHNIFVEAMKQTGYYEIFSVIFADNGSKNNFTILAESDEVYAKEGINSFEDLVARISPSDSDFTNPDNDLNRYVGYHATKNFLYTADFPEDAFINTVLPRNAIKSFKTDKELRLNETETGVDDTWTSIITSESNYPSKNGVYHTVDKLFTIFVPKPKHIIFDVISDQPEYQSRLIRSHQKVPSTAWEFIRWFPEKDVRYLRQSKNSNIDHTVLDIAGVAWFEFDTPVIPKGKYEMLVMGNGGNGARAIFQIYFDGEPIGSVYNMTLRAGDIGWPDETLMDSRGWRLGYEEYVDNKGVSQAEKSGNSRFIVSRELLIPEQKRHVVRFETLKSGNSPIDFIEWIPVD</sequence>
<dbReference type="SUPFAM" id="SSF82153">
    <property type="entry name" value="FAS1 domain"/>
    <property type="match status" value="2"/>
</dbReference>
<dbReference type="RefSeq" id="WP_105473558.1">
    <property type="nucleotide sequence ID" value="NZ_PVEO01000004.1"/>
</dbReference>
<dbReference type="Proteomes" id="UP000251545">
    <property type="component" value="Unassembled WGS sequence"/>
</dbReference>
<dbReference type="PANTHER" id="PTHR10900">
    <property type="entry name" value="PERIOSTIN-RELATED"/>
    <property type="match status" value="1"/>
</dbReference>
<dbReference type="PANTHER" id="PTHR10900:SF77">
    <property type="entry name" value="FI19380P1"/>
    <property type="match status" value="1"/>
</dbReference>
<protein>
    <submittedName>
        <fullName evidence="2">Putative surface protein with fasciclin (FAS1) repeats</fullName>
    </submittedName>
</protein>